<dbReference type="CDD" id="cd01949">
    <property type="entry name" value="GGDEF"/>
    <property type="match status" value="1"/>
</dbReference>
<evidence type="ECO:0000259" key="3">
    <source>
        <dbReference type="PROSITE" id="PS50887"/>
    </source>
</evidence>
<name>W4QH30_9BACI</name>
<evidence type="ECO:0000313" key="4">
    <source>
        <dbReference type="EMBL" id="GAE31405.1"/>
    </source>
</evidence>
<dbReference type="SUPFAM" id="SSF55785">
    <property type="entry name" value="PYP-like sensor domain (PAS domain)"/>
    <property type="match status" value="1"/>
</dbReference>
<dbReference type="PROSITE" id="PS50887">
    <property type="entry name" value="GGDEF"/>
    <property type="match status" value="1"/>
</dbReference>
<feature type="transmembrane region" description="Helical" evidence="1">
    <location>
        <begin position="144"/>
        <end position="167"/>
    </location>
</feature>
<organism evidence="4 5">
    <name type="scientific">Halalkalibacter hemicellulosilyticusJCM 9152</name>
    <dbReference type="NCBI Taxonomy" id="1236971"/>
    <lineage>
        <taxon>Bacteria</taxon>
        <taxon>Bacillati</taxon>
        <taxon>Bacillota</taxon>
        <taxon>Bacilli</taxon>
        <taxon>Bacillales</taxon>
        <taxon>Bacillaceae</taxon>
        <taxon>Halalkalibacter</taxon>
    </lineage>
</organism>
<reference evidence="4" key="1">
    <citation type="journal article" date="2014" name="Genome Announc.">
        <title>Draft Genome Sequences of Three Alkaliphilic Bacillus Strains, Bacillus wakoensis JCM 9140T, Bacillus akibai JCM 9157T, and Bacillus hemicellulosilyticus JCM 9152T.</title>
        <authorList>
            <person name="Yuki M."/>
            <person name="Oshima K."/>
            <person name="Suda W."/>
            <person name="Oshida Y."/>
            <person name="Kitamura K."/>
            <person name="Iida T."/>
            <person name="Hattori M."/>
            <person name="Ohkuma M."/>
        </authorList>
    </citation>
    <scope>NUCLEOTIDE SEQUENCE [LARGE SCALE GENOMIC DNA]</scope>
    <source>
        <strain evidence="4">JCM 9152</strain>
    </source>
</reference>
<dbReference type="GO" id="GO:0052621">
    <property type="term" value="F:diguanylate cyclase activity"/>
    <property type="evidence" value="ECO:0007669"/>
    <property type="project" value="TreeGrafter"/>
</dbReference>
<dbReference type="InterPro" id="IPR043128">
    <property type="entry name" value="Rev_trsase/Diguanyl_cyclase"/>
</dbReference>
<dbReference type="SMART" id="SM00267">
    <property type="entry name" value="GGDEF"/>
    <property type="match status" value="1"/>
</dbReference>
<feature type="transmembrane region" description="Helical" evidence="1">
    <location>
        <begin position="179"/>
        <end position="198"/>
    </location>
</feature>
<keyword evidence="5" id="KW-1185">Reference proteome</keyword>
<dbReference type="EMBL" id="BAUU01000019">
    <property type="protein sequence ID" value="GAE31405.1"/>
    <property type="molecule type" value="Genomic_DNA"/>
</dbReference>
<dbReference type="NCBIfam" id="TIGR00254">
    <property type="entry name" value="GGDEF"/>
    <property type="match status" value="1"/>
</dbReference>
<dbReference type="InterPro" id="IPR050469">
    <property type="entry name" value="Diguanylate_Cyclase"/>
</dbReference>
<sequence length="517" mass="60050">MNFDTPHHFILTTSSIISILLIIYALRNRHANGAISFAWLMACALVWSFGYTFEILVESFEAKKFWMRFSQVGIYGSAYCYFIFALQYCGHDKWGKGKYLVPICLPLIVTLILIWTNDHHFLLHTNVSLEQVRSLTVIQYDRTMISLLFIVYAYFLICISFFILYRSYKHSIHPFNRQYVLLITGLLIPVISMLLDLFDFNPFAPFAPTSIVLIFSGLFIAWGLFRYRLFYIWPIARDQLIEKMKSGVIVTDISGTLIDQNPAASEIIIQDFRNFGQGPLTLGHNWYERLDEYEQWKKSYSNLREVQIEVSPDSKVYYEVSVSPLKNHKGEFIGHLTTLMDITSRKWTEKRLFIQATTDYLTRVHNRRHFVDLSRSEFAKSLEKQTPFSLMIIDIDFFKSINDTYGHNVGDQVLHQFATICSDLFEHDEIFGRIGGEEFALTLPQTSLNQAFETAKKIQQTFEHTELTAGIKLTLSIGLSTKEENDTFDHLLLEADQLLYEAKEERNTIKTPSTFNL</sequence>
<dbReference type="Pfam" id="PF16927">
    <property type="entry name" value="HisKA_7TM"/>
    <property type="match status" value="1"/>
</dbReference>
<evidence type="ECO:0000256" key="1">
    <source>
        <dbReference type="SAM" id="Phobius"/>
    </source>
</evidence>
<comment type="caution">
    <text evidence="4">The sequence shown here is derived from an EMBL/GenBank/DDBJ whole genome shotgun (WGS) entry which is preliminary data.</text>
</comment>
<evidence type="ECO:0000259" key="2">
    <source>
        <dbReference type="PROSITE" id="PS50113"/>
    </source>
</evidence>
<keyword evidence="1" id="KW-0472">Membrane</keyword>
<feature type="transmembrane region" description="Helical" evidence="1">
    <location>
        <begin position="99"/>
        <end position="116"/>
    </location>
</feature>
<dbReference type="PANTHER" id="PTHR45138:SF9">
    <property type="entry name" value="DIGUANYLATE CYCLASE DGCM-RELATED"/>
    <property type="match status" value="1"/>
</dbReference>
<keyword evidence="1" id="KW-0812">Transmembrane</keyword>
<dbReference type="CDD" id="cd00130">
    <property type="entry name" value="PAS"/>
    <property type="match status" value="1"/>
</dbReference>
<gene>
    <name evidence="4" type="ORF">JCM9152_2872</name>
</gene>
<keyword evidence="1" id="KW-1133">Transmembrane helix</keyword>
<feature type="domain" description="PAC" evidence="2">
    <location>
        <begin position="302"/>
        <end position="354"/>
    </location>
</feature>
<dbReference type="FunFam" id="3.30.70.270:FF:000001">
    <property type="entry name" value="Diguanylate cyclase domain protein"/>
    <property type="match status" value="1"/>
</dbReference>
<dbReference type="PANTHER" id="PTHR45138">
    <property type="entry name" value="REGULATORY COMPONENTS OF SENSORY TRANSDUCTION SYSTEM"/>
    <property type="match status" value="1"/>
</dbReference>
<evidence type="ECO:0008006" key="6">
    <source>
        <dbReference type="Google" id="ProtNLM"/>
    </source>
</evidence>
<feature type="transmembrane region" description="Helical" evidence="1">
    <location>
        <begin position="204"/>
        <end position="225"/>
    </location>
</feature>
<proteinExistence type="predicted"/>
<feature type="domain" description="GGDEF" evidence="3">
    <location>
        <begin position="386"/>
        <end position="514"/>
    </location>
</feature>
<dbReference type="STRING" id="1236971.JCM9152_2872"/>
<feature type="transmembrane region" description="Helical" evidence="1">
    <location>
        <begin position="33"/>
        <end position="53"/>
    </location>
</feature>
<dbReference type="PROSITE" id="PS50113">
    <property type="entry name" value="PAC"/>
    <property type="match status" value="1"/>
</dbReference>
<dbReference type="InterPro" id="IPR029787">
    <property type="entry name" value="Nucleotide_cyclase"/>
</dbReference>
<dbReference type="InterPro" id="IPR000700">
    <property type="entry name" value="PAS-assoc_C"/>
</dbReference>
<dbReference type="SUPFAM" id="SSF55073">
    <property type="entry name" value="Nucleotide cyclase"/>
    <property type="match status" value="1"/>
</dbReference>
<dbReference type="Pfam" id="PF00990">
    <property type="entry name" value="GGDEF"/>
    <property type="match status" value="1"/>
</dbReference>
<dbReference type="OrthoDB" id="9759607at2"/>
<feature type="transmembrane region" description="Helical" evidence="1">
    <location>
        <begin position="65"/>
        <end position="87"/>
    </location>
</feature>
<dbReference type="Gene3D" id="3.30.450.20">
    <property type="entry name" value="PAS domain"/>
    <property type="match status" value="1"/>
</dbReference>
<feature type="transmembrane region" description="Helical" evidence="1">
    <location>
        <begin position="6"/>
        <end position="26"/>
    </location>
</feature>
<evidence type="ECO:0000313" key="5">
    <source>
        <dbReference type="Proteomes" id="UP000018895"/>
    </source>
</evidence>
<dbReference type="Gene3D" id="3.30.70.270">
    <property type="match status" value="1"/>
</dbReference>
<accession>W4QH30</accession>
<dbReference type="Proteomes" id="UP000018895">
    <property type="component" value="Unassembled WGS sequence"/>
</dbReference>
<protein>
    <recommendedName>
        <fullName evidence="6">Diguanylate cyclase</fullName>
    </recommendedName>
</protein>
<dbReference type="AlphaFoldDB" id="W4QH30"/>
<dbReference type="InterPro" id="IPR035965">
    <property type="entry name" value="PAS-like_dom_sf"/>
</dbReference>
<dbReference type="InterPro" id="IPR031621">
    <property type="entry name" value="HisKA_7TM"/>
</dbReference>
<dbReference type="InterPro" id="IPR000014">
    <property type="entry name" value="PAS"/>
</dbReference>
<dbReference type="InterPro" id="IPR000160">
    <property type="entry name" value="GGDEF_dom"/>
</dbReference>
<dbReference type="RefSeq" id="WP_035345006.1">
    <property type="nucleotide sequence ID" value="NZ_BAUU01000019.1"/>
</dbReference>